<keyword evidence="1" id="KW-0539">Nucleus</keyword>
<keyword evidence="5" id="KW-1185">Reference proteome</keyword>
<dbReference type="Pfam" id="PF08879">
    <property type="entry name" value="WRC"/>
    <property type="match status" value="1"/>
</dbReference>
<evidence type="ECO:0000256" key="1">
    <source>
        <dbReference type="ARBA" id="ARBA00023242"/>
    </source>
</evidence>
<dbReference type="EMBL" id="KZ772682">
    <property type="protein sequence ID" value="PTQ46653.1"/>
    <property type="molecule type" value="Genomic_DNA"/>
</dbReference>
<feature type="region of interest" description="Disordered" evidence="2">
    <location>
        <begin position="13"/>
        <end position="32"/>
    </location>
</feature>
<feature type="compositionally biased region" description="Basic residues" evidence="2">
    <location>
        <begin position="396"/>
        <end position="407"/>
    </location>
</feature>
<dbReference type="AlphaFoldDB" id="A0A2R6XKM3"/>
<reference evidence="5" key="1">
    <citation type="journal article" date="2017" name="Cell">
        <title>Insights into land plant evolution garnered from the Marchantia polymorpha genome.</title>
        <authorList>
            <person name="Bowman J.L."/>
            <person name="Kohchi T."/>
            <person name="Yamato K.T."/>
            <person name="Jenkins J."/>
            <person name="Shu S."/>
            <person name="Ishizaki K."/>
            <person name="Yamaoka S."/>
            <person name="Nishihama R."/>
            <person name="Nakamura Y."/>
            <person name="Berger F."/>
            <person name="Adam C."/>
            <person name="Aki S.S."/>
            <person name="Althoff F."/>
            <person name="Araki T."/>
            <person name="Arteaga-Vazquez M.A."/>
            <person name="Balasubrmanian S."/>
            <person name="Barry K."/>
            <person name="Bauer D."/>
            <person name="Boehm C.R."/>
            <person name="Briginshaw L."/>
            <person name="Caballero-Perez J."/>
            <person name="Catarino B."/>
            <person name="Chen F."/>
            <person name="Chiyoda S."/>
            <person name="Chovatia M."/>
            <person name="Davies K.M."/>
            <person name="Delmans M."/>
            <person name="Demura T."/>
            <person name="Dierschke T."/>
            <person name="Dolan L."/>
            <person name="Dorantes-Acosta A.E."/>
            <person name="Eklund D.M."/>
            <person name="Florent S.N."/>
            <person name="Flores-Sandoval E."/>
            <person name="Fujiyama A."/>
            <person name="Fukuzawa H."/>
            <person name="Galik B."/>
            <person name="Grimanelli D."/>
            <person name="Grimwood J."/>
            <person name="Grossniklaus U."/>
            <person name="Hamada T."/>
            <person name="Haseloff J."/>
            <person name="Hetherington A.J."/>
            <person name="Higo A."/>
            <person name="Hirakawa Y."/>
            <person name="Hundley H.N."/>
            <person name="Ikeda Y."/>
            <person name="Inoue K."/>
            <person name="Inoue S.I."/>
            <person name="Ishida S."/>
            <person name="Jia Q."/>
            <person name="Kakita M."/>
            <person name="Kanazawa T."/>
            <person name="Kawai Y."/>
            <person name="Kawashima T."/>
            <person name="Kennedy M."/>
            <person name="Kinose K."/>
            <person name="Kinoshita T."/>
            <person name="Kohara Y."/>
            <person name="Koide E."/>
            <person name="Komatsu K."/>
            <person name="Kopischke S."/>
            <person name="Kubo M."/>
            <person name="Kyozuka J."/>
            <person name="Lagercrantz U."/>
            <person name="Lin S.S."/>
            <person name="Lindquist E."/>
            <person name="Lipzen A.M."/>
            <person name="Lu C.W."/>
            <person name="De Luna E."/>
            <person name="Martienssen R.A."/>
            <person name="Minamino N."/>
            <person name="Mizutani M."/>
            <person name="Mizutani M."/>
            <person name="Mochizuki N."/>
            <person name="Monte I."/>
            <person name="Mosher R."/>
            <person name="Nagasaki H."/>
            <person name="Nakagami H."/>
            <person name="Naramoto S."/>
            <person name="Nishitani K."/>
            <person name="Ohtani M."/>
            <person name="Okamoto T."/>
            <person name="Okumura M."/>
            <person name="Phillips J."/>
            <person name="Pollak B."/>
            <person name="Reinders A."/>
            <person name="Rovekamp M."/>
            <person name="Sano R."/>
            <person name="Sawa S."/>
            <person name="Schmid M.W."/>
            <person name="Shirakawa M."/>
            <person name="Solano R."/>
            <person name="Spunde A."/>
            <person name="Suetsugu N."/>
            <person name="Sugano S."/>
            <person name="Sugiyama A."/>
            <person name="Sun R."/>
            <person name="Suzuki Y."/>
            <person name="Takenaka M."/>
            <person name="Takezawa D."/>
            <person name="Tomogane H."/>
            <person name="Tsuzuki M."/>
            <person name="Ueda T."/>
            <person name="Umeda M."/>
            <person name="Ward J.M."/>
            <person name="Watanabe Y."/>
            <person name="Yazaki K."/>
            <person name="Yokoyama R."/>
            <person name="Yoshitake Y."/>
            <person name="Yotsui I."/>
            <person name="Zachgo S."/>
            <person name="Schmutz J."/>
        </authorList>
    </citation>
    <scope>NUCLEOTIDE SEQUENCE [LARGE SCALE GENOMIC DNA]</scope>
    <source>
        <strain evidence="5">Tak-1</strain>
    </source>
</reference>
<name>A0A2R6XKM3_MARPO</name>
<dbReference type="Proteomes" id="UP000244005">
    <property type="component" value="Unassembled WGS sequence"/>
</dbReference>
<dbReference type="OMA" id="HHELIVN"/>
<dbReference type="PANTHER" id="PTHR34122:SF4">
    <property type="entry name" value="WRC DOMAIN-CONTAINING PROTEIN"/>
    <property type="match status" value="1"/>
</dbReference>
<protein>
    <recommendedName>
        <fullName evidence="3">WRC domain-containing protein</fullName>
    </recommendedName>
</protein>
<dbReference type="PROSITE" id="PS51667">
    <property type="entry name" value="WRC"/>
    <property type="match status" value="1"/>
</dbReference>
<evidence type="ECO:0000313" key="5">
    <source>
        <dbReference type="Proteomes" id="UP000244005"/>
    </source>
</evidence>
<evidence type="ECO:0000313" key="4">
    <source>
        <dbReference type="EMBL" id="PTQ46653.1"/>
    </source>
</evidence>
<proteinExistence type="predicted"/>
<evidence type="ECO:0000256" key="2">
    <source>
        <dbReference type="SAM" id="MobiDB-lite"/>
    </source>
</evidence>
<feature type="domain" description="WRC" evidence="3">
    <location>
        <begin position="348"/>
        <end position="392"/>
    </location>
</feature>
<feature type="region of interest" description="Disordered" evidence="2">
    <location>
        <begin position="96"/>
        <end position="122"/>
    </location>
</feature>
<evidence type="ECO:0000259" key="3">
    <source>
        <dbReference type="PROSITE" id="PS51667"/>
    </source>
</evidence>
<organism evidence="4 5">
    <name type="scientific">Marchantia polymorpha</name>
    <name type="common">Common liverwort</name>
    <name type="synonym">Marchantia aquatica</name>
    <dbReference type="NCBI Taxonomy" id="3197"/>
    <lineage>
        <taxon>Eukaryota</taxon>
        <taxon>Viridiplantae</taxon>
        <taxon>Streptophyta</taxon>
        <taxon>Embryophyta</taxon>
        <taxon>Marchantiophyta</taxon>
        <taxon>Marchantiopsida</taxon>
        <taxon>Marchantiidae</taxon>
        <taxon>Marchantiales</taxon>
        <taxon>Marchantiaceae</taxon>
        <taxon>Marchantia</taxon>
    </lineage>
</organism>
<dbReference type="OrthoDB" id="1939107at2759"/>
<feature type="region of interest" description="Disordered" evidence="2">
    <location>
        <begin position="151"/>
        <end position="174"/>
    </location>
</feature>
<accession>A0A2R6XKM3</accession>
<sequence length="445" mass="49219">MRIRKRQPVVLLETPPPSSHLARPLSAFTHEGPGQFVGQHGCLSRGHQHPLISKEAAKPQDASPVWNPGDTSYLKRSQVVDEEAYSVDYARPEAVLPSKEKTGSQAGKSSSDDVHKLEVKRDGTQSRPYEFVEFVEEAGRVRGSQETYRSAIERTDIQRGDRAPSVERDLNHPSNKPKESLLYSLYSVFSRLSGKTVLTAREALSRIIEEGLPGLDEEVGLPSVQVAKVMRSNPYFVHLEGGKFLLCSGPSHQNNDQLISGLDLADAVIDPAISQQPAATANGVGKGDRDEEQHDYTGLRNKRARSKSSSSNEMRDKNDSSLISEEIPKLSASKSQLSVSPKITPPDHVAVQICKRYDGRGWKCHQKALEGYSMCRHHHELIVNRLARLRNSGRLGSKKLSKRRKPSGKQLSESSAVTDGDLKNEQSGAQWRKNVKARSLNSINT</sequence>
<feature type="region of interest" description="Disordered" evidence="2">
    <location>
        <begin position="277"/>
        <end position="324"/>
    </location>
</feature>
<feature type="compositionally biased region" description="Basic and acidic residues" evidence="2">
    <location>
        <begin position="110"/>
        <end position="122"/>
    </location>
</feature>
<feature type="compositionally biased region" description="Basic and acidic residues" evidence="2">
    <location>
        <begin position="286"/>
        <end position="297"/>
    </location>
</feature>
<dbReference type="PANTHER" id="PTHR34122">
    <property type="entry name" value="EXPRESSED PROTEIN-RELATED"/>
    <property type="match status" value="1"/>
</dbReference>
<feature type="region of interest" description="Disordered" evidence="2">
    <location>
        <begin position="393"/>
        <end position="445"/>
    </location>
</feature>
<dbReference type="InterPro" id="IPR014977">
    <property type="entry name" value="WRC_dom"/>
</dbReference>
<gene>
    <name evidence="4" type="ORF">MARPO_0010s0058</name>
</gene>